<dbReference type="EMBL" id="AOGK01000045">
    <property type="protein sequence ID" value="MDG5978495.1"/>
    <property type="molecule type" value="Genomic_DNA"/>
</dbReference>
<organism evidence="2 3">
    <name type="scientific">Hydrogenophaga taeniospiralis CCUG 15921</name>
    <dbReference type="NCBI Taxonomy" id="1281780"/>
    <lineage>
        <taxon>Bacteria</taxon>
        <taxon>Pseudomonadati</taxon>
        <taxon>Pseudomonadota</taxon>
        <taxon>Betaproteobacteria</taxon>
        <taxon>Burkholderiales</taxon>
        <taxon>Comamonadaceae</taxon>
        <taxon>Hydrogenophaga</taxon>
    </lineage>
</organism>
<evidence type="ECO:0000259" key="1">
    <source>
        <dbReference type="Pfam" id="PF14436"/>
    </source>
</evidence>
<name>A0A9X4P2H0_9BURK</name>
<feature type="domain" description="Bacterial EndoU nuclease" evidence="1">
    <location>
        <begin position="14"/>
        <end position="104"/>
    </location>
</feature>
<gene>
    <name evidence="2" type="ORF">H010_24814</name>
</gene>
<reference evidence="2" key="1">
    <citation type="submission" date="2013-01" db="EMBL/GenBank/DDBJ databases">
        <title>Genome draft of Hydrogenophaga taeniospiralis 2K1.</title>
        <authorList>
            <person name="Gomila M."/>
            <person name="Lalucat J."/>
        </authorList>
    </citation>
    <scope>NUCLEOTIDE SEQUENCE</scope>
    <source>
        <strain evidence="2">CCUG 15921</strain>
    </source>
</reference>
<dbReference type="InterPro" id="IPR029501">
    <property type="entry name" value="EndoU_bac"/>
</dbReference>
<keyword evidence="3" id="KW-1185">Reference proteome</keyword>
<accession>A0A9X4P2H0</accession>
<evidence type="ECO:0000313" key="3">
    <source>
        <dbReference type="Proteomes" id="UP001152876"/>
    </source>
</evidence>
<dbReference type="AlphaFoldDB" id="A0A9X4P2H0"/>
<dbReference type="GO" id="GO:0004519">
    <property type="term" value="F:endonuclease activity"/>
    <property type="evidence" value="ECO:0007669"/>
    <property type="project" value="InterPro"/>
</dbReference>
<protein>
    <submittedName>
        <fullName evidence="2">MafB1 protein</fullName>
    </submittedName>
</protein>
<sequence length="107" mass="11529">MTGDIRVIPGTAGTPNAQGVYDAKIEVRDPANPGGYLPKTNNKGVSTMFPDHWTGDRIKVEVDAACKNRQSFKNTANGATMWRGTTPSGVLVEGYTTPNVTVYPKMK</sequence>
<evidence type="ECO:0000313" key="2">
    <source>
        <dbReference type="EMBL" id="MDG5978495.1"/>
    </source>
</evidence>
<proteinExistence type="predicted"/>
<dbReference type="Pfam" id="PF14436">
    <property type="entry name" value="EndoU_bacteria"/>
    <property type="match status" value="1"/>
</dbReference>
<comment type="caution">
    <text evidence="2">The sequence shown here is derived from an EMBL/GenBank/DDBJ whole genome shotgun (WGS) entry which is preliminary data.</text>
</comment>
<dbReference type="Proteomes" id="UP001152876">
    <property type="component" value="Unassembled WGS sequence"/>
</dbReference>